<sequence length="323" mass="37159">MPYQEHGVVQFYDDQPLVDDFYSEVIEGLKQSPRKIPPKFFYDTKGSRLFDAICELPEYYQTRTEISLLTQYAQEIAALIGEQCLLIEPGSGSCEKVRYLLDEIQPAAYMPMDISRVHLFDAVEQLSNEYPWLDIHASCMDFTANVKLHFCPPNIHKVAFFPGSSIGNFEPDDAVVFMRHIAQVVGKGGGLLIGVDLKKDEKLLRAAYNDSQDVTAEFNLNLLHRINDELNADFDLEHFKHNALYNDKVGRIEMHLVSTVEQTVTIGEQEFRFRESETIHTENSYKYTVAEFEALARQAGYEQKKVWLDSSDLFSLHYYEVKN</sequence>
<dbReference type="InterPro" id="IPR017804">
    <property type="entry name" value="MeTrfase_EgtD-like"/>
</dbReference>
<organism evidence="4">
    <name type="scientific">hydrothermal vent metagenome</name>
    <dbReference type="NCBI Taxonomy" id="652676"/>
    <lineage>
        <taxon>unclassified sequences</taxon>
        <taxon>metagenomes</taxon>
        <taxon>ecological metagenomes</taxon>
    </lineage>
</organism>
<dbReference type="AlphaFoldDB" id="A0A3B1BKW1"/>
<feature type="domain" description="Histidine-specific methyltransferase SAM-dependent" evidence="3">
    <location>
        <begin position="22"/>
        <end position="320"/>
    </location>
</feature>
<dbReference type="EMBL" id="UOFZ01000064">
    <property type="protein sequence ID" value="VAX12773.1"/>
    <property type="molecule type" value="Genomic_DNA"/>
</dbReference>
<dbReference type="InterPro" id="IPR051128">
    <property type="entry name" value="EgtD_Methyltrsf_superfamily"/>
</dbReference>
<proteinExistence type="predicted"/>
<dbReference type="NCBIfam" id="TIGR03438">
    <property type="entry name" value="egtD_ergothio"/>
    <property type="match status" value="1"/>
</dbReference>
<name>A0A3B1BKW1_9ZZZZ</name>
<accession>A0A3B1BKW1</accession>
<dbReference type="Gene3D" id="3.40.50.150">
    <property type="entry name" value="Vaccinia Virus protein VP39"/>
    <property type="match status" value="1"/>
</dbReference>
<dbReference type="GO" id="GO:0008168">
    <property type="term" value="F:methyltransferase activity"/>
    <property type="evidence" value="ECO:0007669"/>
    <property type="project" value="UniProtKB-KW"/>
</dbReference>
<evidence type="ECO:0000313" key="4">
    <source>
        <dbReference type="EMBL" id="VAX12773.1"/>
    </source>
</evidence>
<evidence type="ECO:0000256" key="1">
    <source>
        <dbReference type="ARBA" id="ARBA00022603"/>
    </source>
</evidence>
<dbReference type="GO" id="GO:0032259">
    <property type="term" value="P:methylation"/>
    <property type="evidence" value="ECO:0007669"/>
    <property type="project" value="UniProtKB-KW"/>
</dbReference>
<dbReference type="Pfam" id="PF10017">
    <property type="entry name" value="Methyltransf_33"/>
    <property type="match status" value="1"/>
</dbReference>
<gene>
    <name evidence="4" type="ORF">MNBD_GAMMA24-1763</name>
</gene>
<dbReference type="PIRSF" id="PIRSF018005">
    <property type="entry name" value="UCP018005"/>
    <property type="match status" value="1"/>
</dbReference>
<dbReference type="InterPro" id="IPR029063">
    <property type="entry name" value="SAM-dependent_MTases_sf"/>
</dbReference>
<keyword evidence="1" id="KW-0489">Methyltransferase</keyword>
<dbReference type="PANTHER" id="PTHR43397">
    <property type="entry name" value="ERGOTHIONEINE BIOSYNTHESIS PROTEIN 1"/>
    <property type="match status" value="1"/>
</dbReference>
<dbReference type="SUPFAM" id="SSF53335">
    <property type="entry name" value="S-adenosyl-L-methionine-dependent methyltransferases"/>
    <property type="match status" value="1"/>
</dbReference>
<protein>
    <recommendedName>
        <fullName evidence="3">Histidine-specific methyltransferase SAM-dependent domain-containing protein</fullName>
    </recommendedName>
</protein>
<dbReference type="InterPro" id="IPR019257">
    <property type="entry name" value="MeTrfase_dom"/>
</dbReference>
<dbReference type="PANTHER" id="PTHR43397:SF1">
    <property type="entry name" value="ERGOTHIONEINE BIOSYNTHESIS PROTEIN 1"/>
    <property type="match status" value="1"/>
</dbReference>
<evidence type="ECO:0000259" key="3">
    <source>
        <dbReference type="Pfam" id="PF10017"/>
    </source>
</evidence>
<reference evidence="4" key="1">
    <citation type="submission" date="2018-06" db="EMBL/GenBank/DDBJ databases">
        <authorList>
            <person name="Zhirakovskaya E."/>
        </authorList>
    </citation>
    <scope>NUCLEOTIDE SEQUENCE</scope>
</reference>
<dbReference type="InterPro" id="IPR035094">
    <property type="entry name" value="EgtD"/>
</dbReference>
<keyword evidence="2" id="KW-0808">Transferase</keyword>
<evidence type="ECO:0000256" key="2">
    <source>
        <dbReference type="ARBA" id="ARBA00022679"/>
    </source>
</evidence>